<proteinExistence type="predicted"/>
<feature type="transmembrane region" description="Helical" evidence="2">
    <location>
        <begin position="475"/>
        <end position="493"/>
    </location>
</feature>
<organism evidence="3 4">
    <name type="scientific">Euplotes crassus</name>
    <dbReference type="NCBI Taxonomy" id="5936"/>
    <lineage>
        <taxon>Eukaryota</taxon>
        <taxon>Sar</taxon>
        <taxon>Alveolata</taxon>
        <taxon>Ciliophora</taxon>
        <taxon>Intramacronucleata</taxon>
        <taxon>Spirotrichea</taxon>
        <taxon>Hypotrichia</taxon>
        <taxon>Euplotida</taxon>
        <taxon>Euplotidae</taxon>
        <taxon>Moneuplotes</taxon>
    </lineage>
</organism>
<name>A0AAD1X6V3_EUPCR</name>
<feature type="compositionally biased region" description="Basic and acidic residues" evidence="1">
    <location>
        <begin position="182"/>
        <end position="195"/>
    </location>
</feature>
<evidence type="ECO:0008006" key="5">
    <source>
        <dbReference type="Google" id="ProtNLM"/>
    </source>
</evidence>
<feature type="compositionally biased region" description="Basic residues" evidence="1">
    <location>
        <begin position="102"/>
        <end position="127"/>
    </location>
</feature>
<dbReference type="AlphaFoldDB" id="A0AAD1X6V3"/>
<keyword evidence="2" id="KW-0812">Transmembrane</keyword>
<comment type="caution">
    <text evidence="3">The sequence shown here is derived from an EMBL/GenBank/DDBJ whole genome shotgun (WGS) entry which is preliminary data.</text>
</comment>
<feature type="region of interest" description="Disordered" evidence="1">
    <location>
        <begin position="101"/>
        <end position="199"/>
    </location>
</feature>
<accession>A0AAD1X6V3</accession>
<reference evidence="3" key="1">
    <citation type="submission" date="2023-07" db="EMBL/GenBank/DDBJ databases">
        <authorList>
            <consortium name="AG Swart"/>
            <person name="Singh M."/>
            <person name="Singh A."/>
            <person name="Seah K."/>
            <person name="Emmerich C."/>
        </authorList>
    </citation>
    <scope>NUCLEOTIDE SEQUENCE</scope>
    <source>
        <strain evidence="3">DP1</strain>
    </source>
</reference>
<evidence type="ECO:0000256" key="2">
    <source>
        <dbReference type="SAM" id="Phobius"/>
    </source>
</evidence>
<evidence type="ECO:0000313" key="4">
    <source>
        <dbReference type="Proteomes" id="UP001295684"/>
    </source>
</evidence>
<evidence type="ECO:0000256" key="1">
    <source>
        <dbReference type="SAM" id="MobiDB-lite"/>
    </source>
</evidence>
<sequence>MERVYNKLNRLTIADFKQLLTDLNISHSRCKTKNDYIRVFLKKKAKSVKLTPKKMMKNRAKISKEIRDCDESSISSYYSKCIIEEMEDKDVNKVEHFIKTVKTSKSKSPKLGKRRRSTPKKTKNKAVKQHEKQEVVSSFNALPSPKATKSKNKRHQKKIKEKPKSSKRMVTRLASSVNSTPRRLDPSPDPPKNEYPKASYRGAIVSEISDAVHESEEDPPSFSNDNPEHFIQNRVRKRNGRSTMGEMHEGTHPKVIMKLPTEDIEAHDDRRTPLKRFIDAQQRIMTPVKNFASKVQRRVESSYLIKSEWFGTIFLICIVSAFMLAGAINFASKVPFENYKLPGNHTIKYMEWNPIDEIYDCQQGTVSVGHLCADENDQAYIDEVLAMSGVFDELIQRYDKCVGTLKDITVPVSNPAIIKEIAINPYYRSRIEFKQLEVYKFTFSLKEDFNVIPTLLSRIKCSLSNMSASGNGMKIFLIFLFLLVIAISAYKVGQLLQENDTRIAKKIFKSVLKEMQESGLHRNGLNPDKIYFWYSSQTSLTKEEFDERVLPLIEVYFHESDLIRSTTNRTGVQVWKLVE</sequence>
<keyword evidence="2" id="KW-1133">Transmembrane helix</keyword>
<keyword evidence="2" id="KW-0472">Membrane</keyword>
<keyword evidence="4" id="KW-1185">Reference proteome</keyword>
<protein>
    <recommendedName>
        <fullName evidence="5">LEM domain-containing protein</fullName>
    </recommendedName>
</protein>
<feature type="compositionally biased region" description="Basic residues" evidence="1">
    <location>
        <begin position="148"/>
        <end position="170"/>
    </location>
</feature>
<dbReference type="Proteomes" id="UP001295684">
    <property type="component" value="Unassembled WGS sequence"/>
</dbReference>
<feature type="transmembrane region" description="Helical" evidence="2">
    <location>
        <begin position="309"/>
        <end position="331"/>
    </location>
</feature>
<gene>
    <name evidence="3" type="ORF">ECRASSUSDP1_LOCUS4329</name>
</gene>
<evidence type="ECO:0000313" key="3">
    <source>
        <dbReference type="EMBL" id="CAI2362999.1"/>
    </source>
</evidence>
<dbReference type="EMBL" id="CAMPGE010004153">
    <property type="protein sequence ID" value="CAI2362999.1"/>
    <property type="molecule type" value="Genomic_DNA"/>
</dbReference>